<dbReference type="EMBL" id="JBEFKJ010000022">
    <property type="protein sequence ID" value="KAL2040285.1"/>
    <property type="molecule type" value="Genomic_DNA"/>
</dbReference>
<dbReference type="InterPro" id="IPR000630">
    <property type="entry name" value="Ribosomal_uS8"/>
</dbReference>
<reference evidence="5 6" key="1">
    <citation type="submission" date="2024-09" db="EMBL/GenBank/DDBJ databases">
        <title>Rethinking Asexuality: The Enigmatic Case of Functional Sexual Genes in Lepraria (Stereocaulaceae).</title>
        <authorList>
            <person name="Doellman M."/>
            <person name="Sun Y."/>
            <person name="Barcenas-Pena A."/>
            <person name="Lumbsch H.T."/>
            <person name="Grewe F."/>
        </authorList>
    </citation>
    <scope>NUCLEOTIDE SEQUENCE [LARGE SCALE GENOMIC DNA]</scope>
    <source>
        <strain evidence="5 6">Mercado 3170</strain>
    </source>
</reference>
<feature type="compositionally biased region" description="Basic and acidic residues" evidence="4">
    <location>
        <begin position="99"/>
        <end position="112"/>
    </location>
</feature>
<gene>
    <name evidence="5" type="ORF">N7G274_007188</name>
</gene>
<feature type="region of interest" description="Disordered" evidence="4">
    <location>
        <begin position="50"/>
        <end position="112"/>
    </location>
</feature>
<evidence type="ECO:0000256" key="2">
    <source>
        <dbReference type="ARBA" id="ARBA00022980"/>
    </source>
</evidence>
<proteinExistence type="inferred from homology"/>
<dbReference type="Proteomes" id="UP001590950">
    <property type="component" value="Unassembled WGS sequence"/>
</dbReference>
<keyword evidence="2" id="KW-0689">Ribosomal protein</keyword>
<evidence type="ECO:0000313" key="5">
    <source>
        <dbReference type="EMBL" id="KAL2040285.1"/>
    </source>
</evidence>
<evidence type="ECO:0000256" key="3">
    <source>
        <dbReference type="ARBA" id="ARBA00023274"/>
    </source>
</evidence>
<keyword evidence="6" id="KW-1185">Reference proteome</keyword>
<dbReference type="PANTHER" id="PTHR11758">
    <property type="entry name" value="40S RIBOSOMAL PROTEIN S15A"/>
    <property type="match status" value="1"/>
</dbReference>
<keyword evidence="3" id="KW-0687">Ribonucleoprotein</keyword>
<comment type="similarity">
    <text evidence="1">Belongs to the universal ribosomal protein uS8 family.</text>
</comment>
<sequence>MSLVHLAHACSHLQNASKARLGITSLPSTTQLHNLLLQLQKQGYVNTVSIGGPTPPPPSALAPLMSGNPEAKREMEMSGHVAWSAGSSPPSREGGGEGNSEREERAQEEPITRENISSRRLWVGLKYYNNRPVLEKMKLVSKPTRRIWMRVDDLEGIVRGQKRGYVHGLRGIGEALFLSTDRGMMEIRECVERKIGGMLLCRVNGVDF</sequence>
<accession>A0ABR4A4C4</accession>
<organism evidence="5 6">
    <name type="scientific">Stereocaulon virgatum</name>
    <dbReference type="NCBI Taxonomy" id="373712"/>
    <lineage>
        <taxon>Eukaryota</taxon>
        <taxon>Fungi</taxon>
        <taxon>Dikarya</taxon>
        <taxon>Ascomycota</taxon>
        <taxon>Pezizomycotina</taxon>
        <taxon>Lecanoromycetes</taxon>
        <taxon>OSLEUM clade</taxon>
        <taxon>Lecanoromycetidae</taxon>
        <taxon>Lecanorales</taxon>
        <taxon>Lecanorineae</taxon>
        <taxon>Stereocaulaceae</taxon>
        <taxon>Stereocaulon</taxon>
    </lineage>
</organism>
<dbReference type="InterPro" id="IPR035987">
    <property type="entry name" value="Ribosomal_uS8_sf"/>
</dbReference>
<comment type="caution">
    <text evidence="5">The sequence shown here is derived from an EMBL/GenBank/DDBJ whole genome shotgun (WGS) entry which is preliminary data.</text>
</comment>
<dbReference type="Pfam" id="PF00410">
    <property type="entry name" value="Ribosomal_S8"/>
    <property type="match status" value="1"/>
</dbReference>
<evidence type="ECO:0000256" key="1">
    <source>
        <dbReference type="ARBA" id="ARBA00006471"/>
    </source>
</evidence>
<evidence type="ECO:0008006" key="7">
    <source>
        <dbReference type="Google" id="ProtNLM"/>
    </source>
</evidence>
<evidence type="ECO:0000256" key="4">
    <source>
        <dbReference type="SAM" id="MobiDB-lite"/>
    </source>
</evidence>
<evidence type="ECO:0000313" key="6">
    <source>
        <dbReference type="Proteomes" id="UP001590950"/>
    </source>
</evidence>
<protein>
    <recommendedName>
        <fullName evidence="7">Ribosomal protein S8</fullName>
    </recommendedName>
</protein>
<name>A0ABR4A4C4_9LECA</name>
<dbReference type="Gene3D" id="3.30.1490.10">
    <property type="match status" value="1"/>
</dbReference>
<dbReference type="SUPFAM" id="SSF56047">
    <property type="entry name" value="Ribosomal protein S8"/>
    <property type="match status" value="2"/>
</dbReference>